<dbReference type="InterPro" id="IPR036249">
    <property type="entry name" value="Thioredoxin-like_sf"/>
</dbReference>
<dbReference type="AlphaFoldDB" id="A0A2G8TEH7"/>
<dbReference type="EMBL" id="PDOC01000007">
    <property type="protein sequence ID" value="PIL44457.1"/>
    <property type="molecule type" value="Genomic_DNA"/>
</dbReference>
<evidence type="ECO:0000256" key="1">
    <source>
        <dbReference type="SAM" id="SignalP"/>
    </source>
</evidence>
<keyword evidence="3" id="KW-1185">Reference proteome</keyword>
<evidence type="ECO:0000313" key="2">
    <source>
        <dbReference type="EMBL" id="PIL44457.1"/>
    </source>
</evidence>
<dbReference type="SUPFAM" id="SSF52833">
    <property type="entry name" value="Thioredoxin-like"/>
    <property type="match status" value="1"/>
</dbReference>
<keyword evidence="1" id="KW-0732">Signal</keyword>
<dbReference type="RefSeq" id="WP_099788971.1">
    <property type="nucleotide sequence ID" value="NZ_JBHLYV010000022.1"/>
</dbReference>
<evidence type="ECO:0000313" key="3">
    <source>
        <dbReference type="Proteomes" id="UP000230390"/>
    </source>
</evidence>
<dbReference type="OrthoDB" id="8561208at2"/>
<name>A0A2G8TEH7_9BURK</name>
<proteinExistence type="predicted"/>
<gene>
    <name evidence="2" type="ORF">CR105_13420</name>
</gene>
<accession>A0A2G8TEH7</accession>
<dbReference type="Gene3D" id="3.40.30.10">
    <property type="entry name" value="Glutaredoxin"/>
    <property type="match status" value="1"/>
</dbReference>
<comment type="caution">
    <text evidence="2">The sequence shown here is derived from an EMBL/GenBank/DDBJ whole genome shotgun (WGS) entry which is preliminary data.</text>
</comment>
<organism evidence="2 3">
    <name type="scientific">Massilia eurypsychrophila</name>
    <dbReference type="NCBI Taxonomy" id="1485217"/>
    <lineage>
        <taxon>Bacteria</taxon>
        <taxon>Pseudomonadati</taxon>
        <taxon>Pseudomonadota</taxon>
        <taxon>Betaproteobacteria</taxon>
        <taxon>Burkholderiales</taxon>
        <taxon>Oxalobacteraceae</taxon>
        <taxon>Telluria group</taxon>
        <taxon>Massilia</taxon>
    </lineage>
</organism>
<reference evidence="2 3" key="1">
    <citation type="submission" date="2017-10" db="EMBL/GenBank/DDBJ databases">
        <title>Massilia psychrophilum sp. nov., a novel purple-pigmented bacterium isolated from Tianshan glacier, Xinjiang Municipality, China.</title>
        <authorList>
            <person name="Wang H."/>
        </authorList>
    </citation>
    <scope>NUCLEOTIDE SEQUENCE [LARGE SCALE GENOMIC DNA]</scope>
    <source>
        <strain evidence="2 3">JCM 30074</strain>
    </source>
</reference>
<dbReference type="Proteomes" id="UP000230390">
    <property type="component" value="Unassembled WGS sequence"/>
</dbReference>
<sequence length="167" mass="17745">MSIASRGRYALRMLAALTLFAGGAQAAQPALAAPRDLRSDGALATIHGNPLVILFSLPQCQYCAVVRRNYLAPLTRMPGKQERLVVRELELTDTAPLAGFNGEQTSGRMLAARYGLQVAPAVVMLDRDGQLLVPPLLGGDIAGMYGAYLERSLEGARARLAAAAPTR</sequence>
<protein>
    <submittedName>
        <fullName evidence="2">Thioredoxin</fullName>
    </submittedName>
</protein>
<feature type="signal peptide" evidence="1">
    <location>
        <begin position="1"/>
        <end position="26"/>
    </location>
</feature>
<feature type="chain" id="PRO_5013876685" evidence="1">
    <location>
        <begin position="27"/>
        <end position="167"/>
    </location>
</feature>